<dbReference type="OrthoDB" id="220849at2157"/>
<evidence type="ECO:0000256" key="1">
    <source>
        <dbReference type="ARBA" id="ARBA00008020"/>
    </source>
</evidence>
<dbReference type="GO" id="GO:0005524">
    <property type="term" value="F:ATP binding"/>
    <property type="evidence" value="ECO:0007669"/>
    <property type="project" value="UniProtKB-KW"/>
</dbReference>
<dbReference type="Proteomes" id="UP000282322">
    <property type="component" value="Unassembled WGS sequence"/>
</dbReference>
<feature type="region of interest" description="Disordered" evidence="6">
    <location>
        <begin position="538"/>
        <end position="566"/>
    </location>
</feature>
<dbReference type="RefSeq" id="WP_124955584.1">
    <property type="nucleotide sequence ID" value="NZ_RRCH01000028.1"/>
</dbReference>
<dbReference type="InterPro" id="IPR002194">
    <property type="entry name" value="Chaperonin_TCP-1_CS"/>
</dbReference>
<dbReference type="GO" id="GO:0140662">
    <property type="term" value="F:ATP-dependent protein folding chaperone"/>
    <property type="evidence" value="ECO:0007669"/>
    <property type="project" value="InterPro"/>
</dbReference>
<evidence type="ECO:0000256" key="2">
    <source>
        <dbReference type="ARBA" id="ARBA00022741"/>
    </source>
</evidence>
<dbReference type="InterPro" id="IPR017998">
    <property type="entry name" value="Chaperone_TCP-1"/>
</dbReference>
<dbReference type="NCBIfam" id="NF041082">
    <property type="entry name" value="thermosome_alpha"/>
    <property type="match status" value="1"/>
</dbReference>
<dbReference type="InterPro" id="IPR002423">
    <property type="entry name" value="Cpn60/GroEL/TCP-1"/>
</dbReference>
<comment type="caution">
    <text evidence="7">The sequence shown here is derived from an EMBL/GenBank/DDBJ whole genome shotgun (WGS) entry which is preliminary data.</text>
</comment>
<dbReference type="Gene3D" id="3.30.260.10">
    <property type="entry name" value="TCP-1-like chaperonin intermediate domain"/>
    <property type="match status" value="1"/>
</dbReference>
<evidence type="ECO:0000256" key="4">
    <source>
        <dbReference type="ARBA" id="ARBA00023186"/>
    </source>
</evidence>
<dbReference type="EMBL" id="RRCH01000028">
    <property type="protein sequence ID" value="RRJ29416.1"/>
    <property type="molecule type" value="Genomic_DNA"/>
</dbReference>
<dbReference type="PROSITE" id="PS00995">
    <property type="entry name" value="TCP1_3"/>
    <property type="match status" value="1"/>
</dbReference>
<keyword evidence="2 5" id="KW-0547">Nucleotide-binding</keyword>
<dbReference type="SUPFAM" id="SSF54849">
    <property type="entry name" value="GroEL-intermediate domain like"/>
    <property type="match status" value="1"/>
</dbReference>
<evidence type="ECO:0000313" key="8">
    <source>
        <dbReference type="Proteomes" id="UP000282322"/>
    </source>
</evidence>
<protein>
    <submittedName>
        <fullName evidence="7">Thermosome subunit 1</fullName>
    </submittedName>
</protein>
<evidence type="ECO:0000256" key="5">
    <source>
        <dbReference type="RuleBase" id="RU004187"/>
    </source>
</evidence>
<dbReference type="InterPro" id="IPR053374">
    <property type="entry name" value="TCP-1_chaperonin"/>
</dbReference>
<dbReference type="Gene3D" id="3.50.7.10">
    <property type="entry name" value="GroEL"/>
    <property type="match status" value="1"/>
</dbReference>
<dbReference type="PANTHER" id="PTHR11353">
    <property type="entry name" value="CHAPERONIN"/>
    <property type="match status" value="1"/>
</dbReference>
<dbReference type="GO" id="GO:0051082">
    <property type="term" value="F:unfolded protein binding"/>
    <property type="evidence" value="ECO:0007669"/>
    <property type="project" value="InterPro"/>
</dbReference>
<keyword evidence="3 5" id="KW-0067">ATP-binding</keyword>
<name>A0A3P3R7K3_9EURY</name>
<comment type="similarity">
    <text evidence="1 5">Belongs to the TCP-1 chaperonin family.</text>
</comment>
<keyword evidence="4 5" id="KW-0143">Chaperone</keyword>
<evidence type="ECO:0000256" key="3">
    <source>
        <dbReference type="ARBA" id="ARBA00022840"/>
    </source>
</evidence>
<dbReference type="InterPro" id="IPR027413">
    <property type="entry name" value="GROEL-like_equatorial_sf"/>
</dbReference>
<dbReference type="InterPro" id="IPR027410">
    <property type="entry name" value="TCP-1-like_intermed_sf"/>
</dbReference>
<dbReference type="PRINTS" id="PR00304">
    <property type="entry name" value="TCOMPLEXTCP1"/>
</dbReference>
<keyword evidence="8" id="KW-1185">Reference proteome</keyword>
<evidence type="ECO:0000313" key="7">
    <source>
        <dbReference type="EMBL" id="RRJ29416.1"/>
    </source>
</evidence>
<sequence length="566" mass="60728">MRIKSGIHQLLPAVNKDAERIHGADAQYANFSAGKALAETVQTTLGPKSLDKMLLTADGKLVVTNDGASILDRMDINHPIAEMVVDVAETQEDTAGDGTTTAVLLTGALLRNAADLIEQGLHPTTISDGYHLAAERACETLQQATIRIDANDPDQLQKIARTVITGKWDNPDARFLAGLAVRAVQAVECDGLIDRRNITQQTVAGGSCRDSEVIDGLVIDMERSSTSMVSPTTAFPRRIEDATIALIDSQLTVETVTGHGTVNFGDPEQRPALLEYEDRVYEECVTTIVDAGADVVFCQKSIDDPIRHFLARENVLAVERTRKDELRKLGRVTGAQHVGSIDHLSAADTGRARVVERRSAGDRELAIVTGGSDSKQVSLLLRGGTAHVVDEMKRILSDCIAVLELTIEHREVLPGGGAIEVMLATDLRDYAVGIEGQAQLAATAFADALEIIPRTLAKNAGMDPIDSLIDLRTRHHAGNHTAGLAVLTGDIQDMVAVGVLEPLTIKRRAITNAQEASNTIIRIDDIIVASADNDIDREHEHGSNTVRTSTGGHPWAIGHSTDGHGH</sequence>
<organism evidence="7 8">
    <name type="scientific">Halocatena pleomorpha</name>
    <dbReference type="NCBI Taxonomy" id="1785090"/>
    <lineage>
        <taxon>Archaea</taxon>
        <taxon>Methanobacteriati</taxon>
        <taxon>Methanobacteriota</taxon>
        <taxon>Stenosarchaea group</taxon>
        <taxon>Halobacteria</taxon>
        <taxon>Halobacteriales</taxon>
        <taxon>Natronomonadaceae</taxon>
        <taxon>Halocatena</taxon>
    </lineage>
</organism>
<evidence type="ECO:0000256" key="6">
    <source>
        <dbReference type="SAM" id="MobiDB-lite"/>
    </source>
</evidence>
<dbReference type="AlphaFoldDB" id="A0A3P3R7K3"/>
<dbReference type="SUPFAM" id="SSF48592">
    <property type="entry name" value="GroEL equatorial domain-like"/>
    <property type="match status" value="1"/>
</dbReference>
<accession>A0A3P3R7K3</accession>
<dbReference type="Pfam" id="PF00118">
    <property type="entry name" value="Cpn60_TCP1"/>
    <property type="match status" value="1"/>
</dbReference>
<dbReference type="NCBIfam" id="NF041083">
    <property type="entry name" value="thermosome_beta"/>
    <property type="match status" value="1"/>
</dbReference>
<reference evidence="7 8" key="1">
    <citation type="submission" date="2018-11" db="EMBL/GenBank/DDBJ databases">
        <title>Taxonoimc description of Halomarina strain SPP-AMP-1.</title>
        <authorList>
            <person name="Pal Y."/>
            <person name="Srinivasana K."/>
            <person name="Verma A."/>
            <person name="Kumar P."/>
        </authorList>
    </citation>
    <scope>NUCLEOTIDE SEQUENCE [LARGE SCALE GENOMIC DNA]</scope>
    <source>
        <strain evidence="7 8">SPP-AMP-1</strain>
    </source>
</reference>
<gene>
    <name evidence="7" type="ORF">EIK79_12290</name>
</gene>
<dbReference type="SUPFAM" id="SSF52029">
    <property type="entry name" value="GroEL apical domain-like"/>
    <property type="match status" value="1"/>
</dbReference>
<proteinExistence type="inferred from homology"/>
<dbReference type="InterPro" id="IPR027409">
    <property type="entry name" value="GroEL-like_apical_dom_sf"/>
</dbReference>
<dbReference type="Gene3D" id="1.10.560.10">
    <property type="entry name" value="GroEL-like equatorial domain"/>
    <property type="match status" value="1"/>
</dbReference>
<dbReference type="InterPro" id="IPR054827">
    <property type="entry name" value="thermosome_alpha"/>
</dbReference>
<dbReference type="GO" id="GO:0016887">
    <property type="term" value="F:ATP hydrolysis activity"/>
    <property type="evidence" value="ECO:0007669"/>
    <property type="project" value="InterPro"/>
</dbReference>